<reference evidence="9 10" key="1">
    <citation type="submission" date="2023-02" db="EMBL/GenBank/DDBJ databases">
        <title>Devosia chondri sp. nov., isolated from the phycosphere of marine algae.</title>
        <authorList>
            <person name="Kim J.M."/>
            <person name="Lee J.K."/>
            <person name="Choi B.J."/>
            <person name="Bayburt H."/>
            <person name="Jeon C.O."/>
        </authorList>
    </citation>
    <scope>NUCLEOTIDE SEQUENCE [LARGE SCALE GENOMIC DNA]</scope>
    <source>
        <strain evidence="9 10">G2-5</strain>
    </source>
</reference>
<evidence type="ECO:0000256" key="5">
    <source>
        <dbReference type="ARBA" id="ARBA00023096"/>
    </source>
</evidence>
<dbReference type="Pfam" id="PF01243">
    <property type="entry name" value="PNPOx_N"/>
    <property type="match status" value="1"/>
</dbReference>
<dbReference type="PANTHER" id="PTHR10851:SF0">
    <property type="entry name" value="PYRIDOXINE-5'-PHOSPHATE OXIDASE"/>
    <property type="match status" value="1"/>
</dbReference>
<feature type="binding site" evidence="6">
    <location>
        <position position="118"/>
    </location>
    <ligand>
        <name>substrate</name>
    </ligand>
</feature>
<keyword evidence="4 6" id="KW-0560">Oxidoreductase</keyword>
<proteinExistence type="inferred from homology"/>
<evidence type="ECO:0000256" key="1">
    <source>
        <dbReference type="ARBA" id="ARBA00007301"/>
    </source>
</evidence>
<dbReference type="InterPro" id="IPR000659">
    <property type="entry name" value="Pyridox_Oxase"/>
</dbReference>
<evidence type="ECO:0000313" key="10">
    <source>
        <dbReference type="Proteomes" id="UP001222118"/>
    </source>
</evidence>
<comment type="catalytic activity">
    <reaction evidence="6">
        <text>pyridoxamine 5'-phosphate + O2 + H2O = pyridoxal 5'-phosphate + H2O2 + NH4(+)</text>
        <dbReference type="Rhea" id="RHEA:15817"/>
        <dbReference type="ChEBI" id="CHEBI:15377"/>
        <dbReference type="ChEBI" id="CHEBI:15379"/>
        <dbReference type="ChEBI" id="CHEBI:16240"/>
        <dbReference type="ChEBI" id="CHEBI:28938"/>
        <dbReference type="ChEBI" id="CHEBI:58451"/>
        <dbReference type="ChEBI" id="CHEBI:597326"/>
        <dbReference type="EC" id="1.4.3.5"/>
    </reaction>
</comment>
<feature type="binding site" evidence="6">
    <location>
        <position position="78"/>
    </location>
    <ligand>
        <name>FMN</name>
        <dbReference type="ChEBI" id="CHEBI:58210"/>
    </ligand>
</feature>
<evidence type="ECO:0000259" key="8">
    <source>
        <dbReference type="Pfam" id="PF10590"/>
    </source>
</evidence>
<keyword evidence="2 6" id="KW-0285">Flavoprotein</keyword>
<feature type="binding site" evidence="6">
    <location>
        <position position="180"/>
    </location>
    <ligand>
        <name>FMN</name>
        <dbReference type="ChEBI" id="CHEBI:58210"/>
    </ligand>
</feature>
<dbReference type="EC" id="1.4.3.5" evidence="6"/>
<feature type="binding site" evidence="6">
    <location>
        <begin position="71"/>
        <end position="72"/>
    </location>
    <ligand>
        <name>FMN</name>
        <dbReference type="ChEBI" id="CHEBI:58210"/>
    </ligand>
</feature>
<dbReference type="RefSeq" id="WP_282212021.1">
    <property type="nucleotide sequence ID" value="NZ_CP118247.1"/>
</dbReference>
<dbReference type="PIRSF" id="PIRSF000190">
    <property type="entry name" value="Pyd_amn-ph_oxd"/>
    <property type="match status" value="1"/>
</dbReference>
<feature type="domain" description="Pyridoxamine 5'-phosphate oxidase N-terminal" evidence="7">
    <location>
        <begin position="35"/>
        <end position="151"/>
    </location>
</feature>
<dbReference type="GO" id="GO:0004733">
    <property type="term" value="F:pyridoxamine phosphate oxidase activity"/>
    <property type="evidence" value="ECO:0007669"/>
    <property type="project" value="UniProtKB-EC"/>
</dbReference>
<gene>
    <name evidence="6 9" type="primary">pdxH</name>
    <name evidence="9" type="ORF">PSQ90_03300</name>
</gene>
<feature type="binding site" evidence="6">
    <location>
        <position position="122"/>
    </location>
    <ligand>
        <name>substrate</name>
    </ligand>
</feature>
<dbReference type="Pfam" id="PF10590">
    <property type="entry name" value="PNP_phzG_C"/>
    <property type="match status" value="1"/>
</dbReference>
<comment type="similarity">
    <text evidence="1 6">Belongs to the pyridoxamine 5'-phosphate oxidase family.</text>
</comment>
<name>A0ABY7YZB7_9HYPH</name>
<comment type="caution">
    <text evidence="6">Lacks conserved residue(s) required for the propagation of feature annotation.</text>
</comment>
<protein>
    <recommendedName>
        <fullName evidence="6">Pyridoxine/pyridoxamine 5'-phosphate oxidase</fullName>
        <ecNumber evidence="6">1.4.3.5</ecNumber>
    </recommendedName>
    <alternativeName>
        <fullName evidence="6">PNP/PMP oxidase</fullName>
        <shortName evidence="6">PNPOx</shortName>
    </alternativeName>
    <alternativeName>
        <fullName evidence="6">Pyridoxal 5'-phosphate synthase</fullName>
    </alternativeName>
</protein>
<dbReference type="Gene3D" id="2.30.110.10">
    <property type="entry name" value="Electron Transport, Fmn-binding Protein, Chain A"/>
    <property type="match status" value="1"/>
</dbReference>
<evidence type="ECO:0000259" key="7">
    <source>
        <dbReference type="Pfam" id="PF01243"/>
    </source>
</evidence>
<dbReference type="Proteomes" id="UP001222118">
    <property type="component" value="Chromosome"/>
</dbReference>
<dbReference type="InterPro" id="IPR012349">
    <property type="entry name" value="Split_barrel_FMN-bd"/>
</dbReference>
<evidence type="ECO:0000256" key="3">
    <source>
        <dbReference type="ARBA" id="ARBA00022643"/>
    </source>
</evidence>
<keyword evidence="5 6" id="KW-0664">Pyridoxine biosynthesis</keyword>
<comment type="catalytic activity">
    <reaction evidence="6">
        <text>pyridoxine 5'-phosphate + O2 = pyridoxal 5'-phosphate + H2O2</text>
        <dbReference type="Rhea" id="RHEA:15149"/>
        <dbReference type="ChEBI" id="CHEBI:15379"/>
        <dbReference type="ChEBI" id="CHEBI:16240"/>
        <dbReference type="ChEBI" id="CHEBI:58589"/>
        <dbReference type="ChEBI" id="CHEBI:597326"/>
        <dbReference type="EC" id="1.4.3.5"/>
    </reaction>
</comment>
<dbReference type="PANTHER" id="PTHR10851">
    <property type="entry name" value="PYRIDOXINE-5-PHOSPHATE OXIDASE"/>
    <property type="match status" value="1"/>
</dbReference>
<comment type="cofactor">
    <cofactor evidence="6">
        <name>FMN</name>
        <dbReference type="ChEBI" id="CHEBI:58210"/>
    </cofactor>
    <text evidence="6">Binds 1 FMN per subunit.</text>
</comment>
<comment type="pathway">
    <text evidence="6">Cofactor metabolism; pyridoxal 5'-phosphate salvage; pyridoxal 5'-phosphate from pyridoxine 5'-phosphate: step 1/1.</text>
</comment>
<feature type="binding site" evidence="6">
    <location>
        <begin position="135"/>
        <end position="136"/>
    </location>
    <ligand>
        <name>FMN</name>
        <dbReference type="ChEBI" id="CHEBI:58210"/>
    </ligand>
</feature>
<organism evidence="9 10">
    <name type="scientific">Devosia rhodophyticola</name>
    <dbReference type="NCBI Taxonomy" id="3026423"/>
    <lineage>
        <taxon>Bacteria</taxon>
        <taxon>Pseudomonadati</taxon>
        <taxon>Pseudomonadota</taxon>
        <taxon>Alphaproteobacteria</taxon>
        <taxon>Hyphomicrobiales</taxon>
        <taxon>Devosiaceae</taxon>
        <taxon>Devosia</taxon>
    </lineage>
</organism>
<keyword evidence="10" id="KW-1185">Reference proteome</keyword>
<accession>A0ABY7YZB7</accession>
<evidence type="ECO:0000256" key="4">
    <source>
        <dbReference type="ARBA" id="ARBA00023002"/>
    </source>
</evidence>
<dbReference type="EMBL" id="CP118247">
    <property type="protein sequence ID" value="WDR06507.1"/>
    <property type="molecule type" value="Genomic_DNA"/>
</dbReference>
<feature type="binding site" evidence="6">
    <location>
        <begin position="186"/>
        <end position="188"/>
    </location>
    <ligand>
        <name>substrate</name>
    </ligand>
</feature>
<dbReference type="InterPro" id="IPR019576">
    <property type="entry name" value="Pyridoxamine_oxidase_dimer_C"/>
</dbReference>
<evidence type="ECO:0000313" key="9">
    <source>
        <dbReference type="EMBL" id="WDR06507.1"/>
    </source>
</evidence>
<dbReference type="NCBIfam" id="TIGR00558">
    <property type="entry name" value="pdxH"/>
    <property type="match status" value="1"/>
</dbReference>
<comment type="function">
    <text evidence="6">Catalyzes the oxidation of either pyridoxine 5'-phosphate (PNP) or pyridoxamine 5'-phosphate (PMP) into pyridoxal 5'-phosphate (PLP).</text>
</comment>
<comment type="pathway">
    <text evidence="6">Cofactor metabolism; pyridoxal 5'-phosphate salvage; pyridoxal 5'-phosphate from pyridoxamine 5'-phosphate: step 1/1.</text>
</comment>
<feature type="binding site" evidence="6">
    <location>
        <position position="126"/>
    </location>
    <ligand>
        <name>substrate</name>
    </ligand>
</feature>
<sequence>MSKALTDILFDDDDPTVLDPFAIFEDWFAQARQSEPSDPHAMALASVDDTGMPDVRMVLLNVRDARGFCFFTNFGSAKGVELLAHPKAAMVMHWKSLRRQIRVRGPVEVVTPAEADAYFASRPKGSQIASAASRQSRPLASRAQMSAEVADLTKQIGEAAMVRPEHWSGFRLVPQEIEFWKDGEFRLHDRVRFSRTATDAPWSHQRLYP</sequence>
<comment type="subunit">
    <text evidence="6">Homodimer.</text>
</comment>
<dbReference type="HAMAP" id="MF_01629">
    <property type="entry name" value="PdxH"/>
    <property type="match status" value="1"/>
</dbReference>
<feature type="binding site" evidence="6">
    <location>
        <position position="100"/>
    </location>
    <ligand>
        <name>FMN</name>
        <dbReference type="ChEBI" id="CHEBI:58210"/>
    </ligand>
</feature>
<feature type="domain" description="Pyridoxine 5'-phosphate oxidase dimerisation C-terminal" evidence="8">
    <location>
        <begin position="167"/>
        <end position="209"/>
    </location>
</feature>
<feature type="binding site" evidence="6">
    <location>
        <position position="190"/>
    </location>
    <ligand>
        <name>FMN</name>
        <dbReference type="ChEBI" id="CHEBI:58210"/>
    </ligand>
</feature>
<dbReference type="InterPro" id="IPR011576">
    <property type="entry name" value="Pyridox_Oxase_N"/>
</dbReference>
<dbReference type="NCBIfam" id="NF004231">
    <property type="entry name" value="PRK05679.1"/>
    <property type="match status" value="1"/>
</dbReference>
<evidence type="ECO:0000256" key="2">
    <source>
        <dbReference type="ARBA" id="ARBA00022630"/>
    </source>
</evidence>
<evidence type="ECO:0000256" key="6">
    <source>
        <dbReference type="HAMAP-Rule" id="MF_01629"/>
    </source>
</evidence>
<dbReference type="SUPFAM" id="SSF50475">
    <property type="entry name" value="FMN-binding split barrel"/>
    <property type="match status" value="1"/>
</dbReference>
<keyword evidence="3 6" id="KW-0288">FMN</keyword>